<sequence length="105" mass="11394">LANDAYQYVWYTDSTAATPLGVSCKNRAVPAWPTHLGVVKAAKGLGDIIAEGNEALSHDKLKLMIFLHHHLDEGVGIPEQRDRSPRSKGRHNGRIVTAESALAVI</sequence>
<organism evidence="1 2">
    <name type="scientific">Datura stramonium</name>
    <name type="common">Jimsonweed</name>
    <name type="synonym">Common thornapple</name>
    <dbReference type="NCBI Taxonomy" id="4076"/>
    <lineage>
        <taxon>Eukaryota</taxon>
        <taxon>Viridiplantae</taxon>
        <taxon>Streptophyta</taxon>
        <taxon>Embryophyta</taxon>
        <taxon>Tracheophyta</taxon>
        <taxon>Spermatophyta</taxon>
        <taxon>Magnoliopsida</taxon>
        <taxon>eudicotyledons</taxon>
        <taxon>Gunneridae</taxon>
        <taxon>Pentapetalae</taxon>
        <taxon>asterids</taxon>
        <taxon>lamiids</taxon>
        <taxon>Solanales</taxon>
        <taxon>Solanaceae</taxon>
        <taxon>Solanoideae</taxon>
        <taxon>Datureae</taxon>
        <taxon>Datura</taxon>
    </lineage>
</organism>
<dbReference type="EMBL" id="JACEIK010001428">
    <property type="protein sequence ID" value="MCD7469336.1"/>
    <property type="molecule type" value="Genomic_DNA"/>
</dbReference>
<accession>A0ABS8TEU5</accession>
<reference evidence="1 2" key="1">
    <citation type="journal article" date="2021" name="BMC Genomics">
        <title>Datura genome reveals duplications of psychoactive alkaloid biosynthetic genes and high mutation rate following tissue culture.</title>
        <authorList>
            <person name="Rajewski A."/>
            <person name="Carter-House D."/>
            <person name="Stajich J."/>
            <person name="Litt A."/>
        </authorList>
    </citation>
    <scope>NUCLEOTIDE SEQUENCE [LARGE SCALE GENOMIC DNA]</scope>
    <source>
        <strain evidence="1">AR-01</strain>
    </source>
</reference>
<comment type="caution">
    <text evidence="1">The sequence shown here is derived from an EMBL/GenBank/DDBJ whole genome shotgun (WGS) entry which is preliminary data.</text>
</comment>
<proteinExistence type="predicted"/>
<evidence type="ECO:0000313" key="1">
    <source>
        <dbReference type="EMBL" id="MCD7469336.1"/>
    </source>
</evidence>
<keyword evidence="2" id="KW-1185">Reference proteome</keyword>
<name>A0ABS8TEU5_DATST</name>
<gene>
    <name evidence="1" type="ORF">HAX54_008278</name>
</gene>
<dbReference type="Proteomes" id="UP000823775">
    <property type="component" value="Unassembled WGS sequence"/>
</dbReference>
<evidence type="ECO:0000313" key="2">
    <source>
        <dbReference type="Proteomes" id="UP000823775"/>
    </source>
</evidence>
<protein>
    <submittedName>
        <fullName evidence="1">Uncharacterized protein</fullName>
    </submittedName>
</protein>
<feature type="non-terminal residue" evidence="1">
    <location>
        <position position="1"/>
    </location>
</feature>